<evidence type="ECO:0000313" key="3">
    <source>
        <dbReference type="EMBL" id="MBK1633184.1"/>
    </source>
</evidence>
<keyword evidence="1" id="KW-0560">Oxidoreductase</keyword>
<sequence>MSSDPAAGAAAGAPARRILVLFAHPSLTRSEANRPLLTAARALDGVTCVDLYAEYPAFEIDIDREQQRLRAHDVICFQHPLYWYSTPAILKEWQDLVLEHGFAYGAGGTALHGKVFFCACTAGGPEAAYCAEGYNHFTIRELLQPLEQTAYLCGMTYLPPFALFGARTAVQEGRIDAHVADWVRLLTALRDGTLDIARAEPLPRLNADLDALLAGTDPTAACPVEDGA</sequence>
<dbReference type="Gene3D" id="3.40.50.360">
    <property type="match status" value="1"/>
</dbReference>
<name>A0ABS1CMM5_9GAMM</name>
<dbReference type="InterPro" id="IPR003680">
    <property type="entry name" value="Flavodoxin_fold"/>
</dbReference>
<dbReference type="RefSeq" id="WP_200241237.1">
    <property type="nucleotide sequence ID" value="NZ_NRRV01000071.1"/>
</dbReference>
<accession>A0ABS1CMM5</accession>
<dbReference type="PANTHER" id="PTHR47307">
    <property type="entry name" value="GLUTATHIONE-REGULATED POTASSIUM-EFFLUX SYSTEM ANCILLARY PROTEIN KEFG"/>
    <property type="match status" value="1"/>
</dbReference>
<keyword evidence="4" id="KW-1185">Reference proteome</keyword>
<evidence type="ECO:0000259" key="2">
    <source>
        <dbReference type="Pfam" id="PF02525"/>
    </source>
</evidence>
<protein>
    <submittedName>
        <fullName evidence="3">Potassium transporter KefG</fullName>
    </submittedName>
</protein>
<organism evidence="3 4">
    <name type="scientific">Thiohalocapsa halophila</name>
    <dbReference type="NCBI Taxonomy" id="69359"/>
    <lineage>
        <taxon>Bacteria</taxon>
        <taxon>Pseudomonadati</taxon>
        <taxon>Pseudomonadota</taxon>
        <taxon>Gammaproteobacteria</taxon>
        <taxon>Chromatiales</taxon>
        <taxon>Chromatiaceae</taxon>
        <taxon>Thiohalocapsa</taxon>
    </lineage>
</organism>
<evidence type="ECO:0000256" key="1">
    <source>
        <dbReference type="ARBA" id="ARBA00023002"/>
    </source>
</evidence>
<evidence type="ECO:0000313" key="4">
    <source>
        <dbReference type="Proteomes" id="UP000748752"/>
    </source>
</evidence>
<dbReference type="EMBL" id="NRRV01000071">
    <property type="protein sequence ID" value="MBK1633184.1"/>
    <property type="molecule type" value="Genomic_DNA"/>
</dbReference>
<dbReference type="InterPro" id="IPR029039">
    <property type="entry name" value="Flavoprotein-like_sf"/>
</dbReference>
<feature type="domain" description="Flavodoxin-like fold" evidence="2">
    <location>
        <begin position="17"/>
        <end position="184"/>
    </location>
</feature>
<dbReference type="Proteomes" id="UP000748752">
    <property type="component" value="Unassembled WGS sequence"/>
</dbReference>
<dbReference type="SUPFAM" id="SSF52218">
    <property type="entry name" value="Flavoproteins"/>
    <property type="match status" value="1"/>
</dbReference>
<dbReference type="Pfam" id="PF02525">
    <property type="entry name" value="Flavodoxin_2"/>
    <property type="match status" value="1"/>
</dbReference>
<comment type="caution">
    <text evidence="3">The sequence shown here is derived from an EMBL/GenBank/DDBJ whole genome shotgun (WGS) entry which is preliminary data.</text>
</comment>
<reference evidence="3 4" key="1">
    <citation type="journal article" date="2020" name="Microorganisms">
        <title>Osmotic Adaptation and Compatible Solute Biosynthesis of Phototrophic Bacteria as Revealed from Genome Analyses.</title>
        <authorList>
            <person name="Imhoff J.F."/>
            <person name="Rahn T."/>
            <person name="Kunzel S."/>
            <person name="Keller A."/>
            <person name="Neulinger S.C."/>
        </authorList>
    </citation>
    <scope>NUCLEOTIDE SEQUENCE [LARGE SCALE GENOMIC DNA]</scope>
    <source>
        <strain evidence="3 4">DSM 6210</strain>
    </source>
</reference>
<gene>
    <name evidence="3" type="ORF">CKO31_21000</name>
</gene>
<dbReference type="PANTHER" id="PTHR47307:SF1">
    <property type="entry name" value="GLUTATHIONE-REGULATED POTASSIUM-EFFLUX SYSTEM ANCILLARY PROTEIN KEFG"/>
    <property type="match status" value="1"/>
</dbReference>
<dbReference type="InterPro" id="IPR046980">
    <property type="entry name" value="KefG/KefF"/>
</dbReference>
<proteinExistence type="predicted"/>